<protein>
    <submittedName>
        <fullName evidence="1">Uncharacterized protein</fullName>
    </submittedName>
</protein>
<reference evidence="1 2" key="1">
    <citation type="journal article" date="2023" name="Mol. Biol. Evol.">
        <title>Genomics of Secondarily Temperate Adaptation in the Only Non-Antarctic Icefish.</title>
        <authorList>
            <person name="Rivera-Colon A.G."/>
            <person name="Rayamajhi N."/>
            <person name="Minhas B.F."/>
            <person name="Madrigal G."/>
            <person name="Bilyk K.T."/>
            <person name="Yoon V."/>
            <person name="Hune M."/>
            <person name="Gregory S."/>
            <person name="Cheng C.H.C."/>
            <person name="Catchen J.M."/>
        </authorList>
    </citation>
    <scope>NUCLEOTIDE SEQUENCE [LARGE SCALE GENOMIC DNA]</scope>
    <source>
        <tissue evidence="1">White muscle</tissue>
    </source>
</reference>
<keyword evidence="2" id="KW-1185">Reference proteome</keyword>
<dbReference type="EMBL" id="JAURVH010001514">
    <property type="protein sequence ID" value="KAK5933667.1"/>
    <property type="molecule type" value="Genomic_DNA"/>
</dbReference>
<organism evidence="1 2">
    <name type="scientific">Champsocephalus gunnari</name>
    <name type="common">Mackerel icefish</name>
    <dbReference type="NCBI Taxonomy" id="52237"/>
    <lineage>
        <taxon>Eukaryota</taxon>
        <taxon>Metazoa</taxon>
        <taxon>Chordata</taxon>
        <taxon>Craniata</taxon>
        <taxon>Vertebrata</taxon>
        <taxon>Euteleostomi</taxon>
        <taxon>Actinopterygii</taxon>
        <taxon>Neopterygii</taxon>
        <taxon>Teleostei</taxon>
        <taxon>Neoteleostei</taxon>
        <taxon>Acanthomorphata</taxon>
        <taxon>Eupercaria</taxon>
        <taxon>Perciformes</taxon>
        <taxon>Notothenioidei</taxon>
        <taxon>Channichthyidae</taxon>
        <taxon>Champsocephalus</taxon>
    </lineage>
</organism>
<sequence length="81" mass="9223">MNLGADLLSRGTPLYADWTLHPRIVSQLWVRYGRAAVDLFASKDNAQCQLFFAMHLNAPLGVDTLAHDWPRAFCTRSHPWL</sequence>
<comment type="caution">
    <text evidence="1">The sequence shown here is derived from an EMBL/GenBank/DDBJ whole genome shotgun (WGS) entry which is preliminary data.</text>
</comment>
<evidence type="ECO:0000313" key="2">
    <source>
        <dbReference type="Proteomes" id="UP001331515"/>
    </source>
</evidence>
<dbReference type="AlphaFoldDB" id="A0AAN8HZK9"/>
<evidence type="ECO:0000313" key="1">
    <source>
        <dbReference type="EMBL" id="KAK5933667.1"/>
    </source>
</evidence>
<gene>
    <name evidence="1" type="ORF">CgunFtcFv8_014130</name>
</gene>
<accession>A0AAN8HZK9</accession>
<proteinExistence type="predicted"/>
<dbReference type="Proteomes" id="UP001331515">
    <property type="component" value="Unassembled WGS sequence"/>
</dbReference>
<name>A0AAN8HZK9_CHAGU</name>